<feature type="compositionally biased region" description="Low complexity" evidence="2">
    <location>
        <begin position="1028"/>
        <end position="1042"/>
    </location>
</feature>
<dbReference type="AlphaFoldDB" id="A0AAD7NEE3"/>
<feature type="region of interest" description="Disordered" evidence="2">
    <location>
        <begin position="217"/>
        <end position="242"/>
    </location>
</feature>
<evidence type="ECO:0000313" key="4">
    <source>
        <dbReference type="Proteomes" id="UP001215280"/>
    </source>
</evidence>
<feature type="coiled-coil region" evidence="1">
    <location>
        <begin position="713"/>
        <end position="824"/>
    </location>
</feature>
<feature type="compositionally biased region" description="Basic and acidic residues" evidence="2">
    <location>
        <begin position="324"/>
        <end position="339"/>
    </location>
</feature>
<reference evidence="3" key="1">
    <citation type="submission" date="2023-03" db="EMBL/GenBank/DDBJ databases">
        <title>Massive genome expansion in bonnet fungi (Mycena s.s.) driven by repeated elements and novel gene families across ecological guilds.</title>
        <authorList>
            <consortium name="Lawrence Berkeley National Laboratory"/>
            <person name="Harder C.B."/>
            <person name="Miyauchi S."/>
            <person name="Viragh M."/>
            <person name="Kuo A."/>
            <person name="Thoen E."/>
            <person name="Andreopoulos B."/>
            <person name="Lu D."/>
            <person name="Skrede I."/>
            <person name="Drula E."/>
            <person name="Henrissat B."/>
            <person name="Morin E."/>
            <person name="Kohler A."/>
            <person name="Barry K."/>
            <person name="LaButti K."/>
            <person name="Morin E."/>
            <person name="Salamov A."/>
            <person name="Lipzen A."/>
            <person name="Mereny Z."/>
            <person name="Hegedus B."/>
            <person name="Baldrian P."/>
            <person name="Stursova M."/>
            <person name="Weitz H."/>
            <person name="Taylor A."/>
            <person name="Grigoriev I.V."/>
            <person name="Nagy L.G."/>
            <person name="Martin F."/>
            <person name="Kauserud H."/>
        </authorList>
    </citation>
    <scope>NUCLEOTIDE SEQUENCE</scope>
    <source>
        <strain evidence="3">CBHHK188m</strain>
    </source>
</reference>
<feature type="region of interest" description="Disordered" evidence="2">
    <location>
        <begin position="1"/>
        <end position="59"/>
    </location>
</feature>
<name>A0AAD7NEE3_9AGAR</name>
<feature type="region of interest" description="Disordered" evidence="2">
    <location>
        <begin position="927"/>
        <end position="1080"/>
    </location>
</feature>
<sequence>MWTKFSHALSKQQARPGDVNNEETDTLAGPSTSPSKRKGVLKLHRDDGSLRLNSPLKLPNIHIPKKVKSTFNLHGNSSQLTLSGEPIPSSSRDLARRSSQELLSTSPRPKATRRSSFNILTRRPSLDALRSPPETPRSMSCRDEPPSFNSNRSRSRAATFGGSVRSILREPNTPGTGKNVRFFSRDAYDVVTPEHSAEAEYQPLIRRSTPPEETFLHCPQWSNSTSNSATPRFASSSRRSSRPTVAEIFSPLGTITSSPQMEEAPHRTDFFQQLEVPAISSLTAGLSDALTSTPCKDGVQGGIGDRESGLSKGAPVQIDGPSLHTDKAPRLPSIPHERSTSFSFGQTVFFSMDAESKRSSSGKSSLISDISDLTSSSSSPSTGRSRSHSDGSFMAMMRSPPKTSEDTNSQSSSGPVGEKGGAEPDPFSANATTYYTPQTMIPVTPPESVSRHVRRASKEESIIFSLQTQLDLQNELCGQFEADLRARDELVEILGRKLADAEEEDAKKRKFLRAWKKKVAELEKTCRFLEDEVEGSRQDSMERSVMDEASSEALRMLHRQISGLERERDAWKRTEAVLRGEVRRLETLAGERRTEAAMLRESLGSRIEKEEEALKGALAAMEQKSDEETQRHKDVETAWQVEKDDLLATVANSECNNDELLGELDGCKQELRARDDEIATLRTELAAAQHRADQAGGFLEAAEAGKCALAMERDSLRLQVVKLQEKNAAAEVAYRDTERKVFELEDDLQGLDDVKESFATEREQLKERIREEEARVDAIIQQLKASENRVIELSQERQYALDNVSRLEDNIRRSEDSQRNLNRATDIENLMEQISRMRRDHSTVLEAALASKQKEIDAQTTALFESKAEIERLKGQTRELQQESADKEVQIVQITKQRTQDKHDLEGLNIALDSKQQELELLKRRLGVRGTAGNTPAPANKSTYQRRESLVQTTPRISRPSSFTSEAGGDSGRERKPSVEGSTKIPALSKSTRLNTSTNVAPTPSKRSSMGPPPLKPRSSIVGTPTISSRTLTRSSSLASTAGVKLRMSKPPTPQSAEQEKENADAPASSRLSRIPTLAQ</sequence>
<feature type="compositionally biased region" description="Polar residues" evidence="2">
    <location>
        <begin position="75"/>
        <end position="92"/>
    </location>
</feature>
<feature type="region of interest" description="Disordered" evidence="2">
    <location>
        <begin position="292"/>
        <end position="339"/>
    </location>
</feature>
<feature type="compositionally biased region" description="Polar residues" evidence="2">
    <location>
        <begin position="950"/>
        <end position="965"/>
    </location>
</feature>
<keyword evidence="1" id="KW-0175">Coiled coil</keyword>
<evidence type="ECO:0000256" key="2">
    <source>
        <dbReference type="SAM" id="MobiDB-lite"/>
    </source>
</evidence>
<feature type="compositionally biased region" description="Polar residues" evidence="2">
    <location>
        <begin position="220"/>
        <end position="234"/>
    </location>
</feature>
<keyword evidence="4" id="KW-1185">Reference proteome</keyword>
<dbReference type="PANTHER" id="PTHR32258">
    <property type="entry name" value="PROTEIN NETWORKED 4A"/>
    <property type="match status" value="1"/>
</dbReference>
<proteinExistence type="predicted"/>
<feature type="coiled-coil region" evidence="1">
    <location>
        <begin position="863"/>
        <end position="925"/>
    </location>
</feature>
<accession>A0AAD7NEE3</accession>
<feature type="compositionally biased region" description="Polar residues" evidence="2">
    <location>
        <begin position="989"/>
        <end position="1008"/>
    </location>
</feature>
<dbReference type="Proteomes" id="UP001215280">
    <property type="component" value="Unassembled WGS sequence"/>
</dbReference>
<evidence type="ECO:0000256" key="1">
    <source>
        <dbReference type="SAM" id="Coils"/>
    </source>
</evidence>
<gene>
    <name evidence="3" type="ORF">DFH07DRAFT_473315</name>
</gene>
<feature type="coiled-coil region" evidence="1">
    <location>
        <begin position="512"/>
        <end position="574"/>
    </location>
</feature>
<dbReference type="PANTHER" id="PTHR32258:SF28">
    <property type="entry name" value="PROTEIN NETWORKED 3A-RELATED"/>
    <property type="match status" value="1"/>
</dbReference>
<feature type="compositionally biased region" description="Low complexity" evidence="2">
    <location>
        <begin position="359"/>
        <end position="384"/>
    </location>
</feature>
<comment type="caution">
    <text evidence="3">The sequence shown here is derived from an EMBL/GenBank/DDBJ whole genome shotgun (WGS) entry which is preliminary data.</text>
</comment>
<dbReference type="Gene3D" id="1.10.287.1490">
    <property type="match status" value="1"/>
</dbReference>
<dbReference type="InterPro" id="IPR051861">
    <property type="entry name" value="NET_actin-binding_domain"/>
</dbReference>
<protein>
    <submittedName>
        <fullName evidence="3">Uncharacterized protein</fullName>
    </submittedName>
</protein>
<dbReference type="EMBL" id="JARJLG010000060">
    <property type="protein sequence ID" value="KAJ7756815.1"/>
    <property type="molecule type" value="Genomic_DNA"/>
</dbReference>
<feature type="coiled-coil region" evidence="1">
    <location>
        <begin position="607"/>
        <end position="670"/>
    </location>
</feature>
<feature type="region of interest" description="Disordered" evidence="2">
    <location>
        <begin position="75"/>
        <end position="180"/>
    </location>
</feature>
<feature type="region of interest" description="Disordered" evidence="2">
    <location>
        <begin position="355"/>
        <end position="432"/>
    </location>
</feature>
<organism evidence="3 4">
    <name type="scientific">Mycena maculata</name>
    <dbReference type="NCBI Taxonomy" id="230809"/>
    <lineage>
        <taxon>Eukaryota</taxon>
        <taxon>Fungi</taxon>
        <taxon>Dikarya</taxon>
        <taxon>Basidiomycota</taxon>
        <taxon>Agaricomycotina</taxon>
        <taxon>Agaricomycetes</taxon>
        <taxon>Agaricomycetidae</taxon>
        <taxon>Agaricales</taxon>
        <taxon>Marasmiineae</taxon>
        <taxon>Mycenaceae</taxon>
        <taxon>Mycena</taxon>
    </lineage>
</organism>
<feature type="compositionally biased region" description="Low complexity" evidence="2">
    <location>
        <begin position="149"/>
        <end position="158"/>
    </location>
</feature>
<evidence type="ECO:0000313" key="3">
    <source>
        <dbReference type="EMBL" id="KAJ7756815.1"/>
    </source>
</evidence>